<sequence length="286" mass="31387">MFDPVQSSTYKNQRCPTSFRTILPQYGCTSNQLCWFRYSYGDKSTMQGILASETLLFDDGAGNGKLPGIVFGRIHSECNPNPALLKVPGLVGLGGGPLPLVNQIGSFIDKKFAYCLPPYSNENNSLGQLKFGKDTEFSGKEEVQETPMAPGGSQGTYYVLNVTDIGVRDNRLNIQFGGSKMTALLGDARLIIVDSGTTLTFLAKDAYGQVENAVANVINHEHFYHPEKDLLCYHVQNNGDAYEGLPEMTFHFANADWKLPPSNIFVMFTSGIACLAIEAERCPCLR</sequence>
<dbReference type="InterPro" id="IPR051708">
    <property type="entry name" value="Plant_Aspart_Prot_A1"/>
</dbReference>
<dbReference type="GO" id="GO:0005576">
    <property type="term" value="C:extracellular region"/>
    <property type="evidence" value="ECO:0007669"/>
    <property type="project" value="TreeGrafter"/>
</dbReference>
<dbReference type="AlphaFoldDB" id="A0A5K1DMF2"/>
<dbReference type="Pfam" id="PF14541">
    <property type="entry name" value="TAXi_C"/>
    <property type="match status" value="1"/>
</dbReference>
<dbReference type="Gramene" id="NC5G0162100.1">
    <property type="protein sequence ID" value="NC5G0162100.1:cds"/>
    <property type="gene ID" value="NC5G0162100"/>
</dbReference>
<dbReference type="InterPro" id="IPR021109">
    <property type="entry name" value="Peptidase_aspartic_dom_sf"/>
</dbReference>
<name>A0A5K1DMF2_9MAGN</name>
<organism evidence="5">
    <name type="scientific">Nymphaea colorata</name>
    <name type="common">pocket water lily</name>
    <dbReference type="NCBI Taxonomy" id="210225"/>
    <lineage>
        <taxon>Eukaryota</taxon>
        <taxon>Viridiplantae</taxon>
        <taxon>Streptophyta</taxon>
        <taxon>Embryophyta</taxon>
        <taxon>Tracheophyta</taxon>
        <taxon>Spermatophyta</taxon>
        <taxon>Magnoliopsida</taxon>
        <taxon>Nymphaeales</taxon>
        <taxon>Nymphaeaceae</taxon>
        <taxon>Nymphaea</taxon>
    </lineage>
</organism>
<evidence type="ECO:0000313" key="5">
    <source>
        <dbReference type="EMBL" id="VVW40189.1"/>
    </source>
</evidence>
<dbReference type="EMBL" id="LR721783">
    <property type="protein sequence ID" value="VVW40189.1"/>
    <property type="molecule type" value="Genomic_DNA"/>
</dbReference>
<evidence type="ECO:0000256" key="1">
    <source>
        <dbReference type="ARBA" id="ARBA00007447"/>
    </source>
</evidence>
<dbReference type="GO" id="GO:0008233">
    <property type="term" value="F:peptidase activity"/>
    <property type="evidence" value="ECO:0007669"/>
    <property type="project" value="UniProtKB-KW"/>
</dbReference>
<dbReference type="PANTHER" id="PTHR47967">
    <property type="entry name" value="OS07G0603500 PROTEIN-RELATED"/>
    <property type="match status" value="1"/>
</dbReference>
<dbReference type="PANTHER" id="PTHR47967:SF128">
    <property type="entry name" value="ASPARTIC PROTEINASE CDR1-LIKE"/>
    <property type="match status" value="1"/>
</dbReference>
<dbReference type="Gene3D" id="2.40.70.10">
    <property type="entry name" value="Acid Proteases"/>
    <property type="match status" value="2"/>
</dbReference>
<evidence type="ECO:0000259" key="4">
    <source>
        <dbReference type="PROSITE" id="PS51767"/>
    </source>
</evidence>
<comment type="similarity">
    <text evidence="1">Belongs to the peptidase A1 family.</text>
</comment>
<evidence type="ECO:0000256" key="2">
    <source>
        <dbReference type="ARBA" id="ARBA00022670"/>
    </source>
</evidence>
<dbReference type="InterPro" id="IPR032799">
    <property type="entry name" value="TAXi_C"/>
</dbReference>
<dbReference type="GO" id="GO:0006508">
    <property type="term" value="P:proteolysis"/>
    <property type="evidence" value="ECO:0007669"/>
    <property type="project" value="UniProtKB-KW"/>
</dbReference>
<protein>
    <recommendedName>
        <fullName evidence="4">Peptidase A1 domain-containing protein</fullName>
    </recommendedName>
</protein>
<proteinExistence type="inferred from homology"/>
<dbReference type="InterPro" id="IPR032861">
    <property type="entry name" value="TAXi_N"/>
</dbReference>
<dbReference type="Pfam" id="PF14543">
    <property type="entry name" value="TAXi_N"/>
    <property type="match status" value="1"/>
</dbReference>
<evidence type="ECO:0000256" key="3">
    <source>
        <dbReference type="ARBA" id="ARBA00022801"/>
    </source>
</evidence>
<keyword evidence="2" id="KW-0645">Protease</keyword>
<keyword evidence="3" id="KW-0378">Hydrolase</keyword>
<dbReference type="InterPro" id="IPR033121">
    <property type="entry name" value="PEPTIDASE_A1"/>
</dbReference>
<accession>A0A5K1DMF2</accession>
<feature type="domain" description="Peptidase A1" evidence="4">
    <location>
        <begin position="1"/>
        <end position="286"/>
    </location>
</feature>
<reference evidence="5" key="1">
    <citation type="submission" date="2019-09" db="EMBL/GenBank/DDBJ databases">
        <authorList>
            <person name="Zhang L."/>
        </authorList>
    </citation>
    <scope>NUCLEOTIDE SEQUENCE</scope>
</reference>
<dbReference type="PROSITE" id="PS51767">
    <property type="entry name" value="PEPTIDASE_A1"/>
    <property type="match status" value="1"/>
</dbReference>
<gene>
    <name evidence="5" type="ORF">NYM_LOCUS19967</name>
</gene>
<dbReference type="SUPFAM" id="SSF50630">
    <property type="entry name" value="Acid proteases"/>
    <property type="match status" value="1"/>
</dbReference>